<proteinExistence type="predicted"/>
<dbReference type="InterPro" id="IPR042407">
    <property type="entry name" value="NCBP2-AS2"/>
</dbReference>
<evidence type="ECO:0000313" key="1">
    <source>
        <dbReference type="Ensembl" id="ENSSLDP00000012627.1"/>
    </source>
</evidence>
<protein>
    <submittedName>
        <fullName evidence="1">Si:ch211-162e15.3</fullName>
    </submittedName>
</protein>
<keyword evidence="2" id="KW-1185">Reference proteome</keyword>
<dbReference type="PANTHER" id="PTHR41161">
    <property type="entry name" value="PROTEIN NCBP2AS2"/>
    <property type="match status" value="1"/>
</dbReference>
<dbReference type="Proteomes" id="UP000261360">
    <property type="component" value="Unplaced"/>
</dbReference>
<organism evidence="1 2">
    <name type="scientific">Seriola lalandi dorsalis</name>
    <dbReference type="NCBI Taxonomy" id="1841481"/>
    <lineage>
        <taxon>Eukaryota</taxon>
        <taxon>Metazoa</taxon>
        <taxon>Chordata</taxon>
        <taxon>Craniata</taxon>
        <taxon>Vertebrata</taxon>
        <taxon>Euteleostomi</taxon>
        <taxon>Actinopterygii</taxon>
        <taxon>Neopterygii</taxon>
        <taxon>Teleostei</taxon>
        <taxon>Neoteleostei</taxon>
        <taxon>Acanthomorphata</taxon>
        <taxon>Carangaria</taxon>
        <taxon>Carangiformes</taxon>
        <taxon>Carangidae</taxon>
        <taxon>Seriola</taxon>
    </lineage>
</organism>
<evidence type="ECO:0000313" key="2">
    <source>
        <dbReference type="Proteomes" id="UP000261360"/>
    </source>
</evidence>
<reference evidence="1" key="2">
    <citation type="submission" date="2025-09" db="UniProtKB">
        <authorList>
            <consortium name="Ensembl"/>
        </authorList>
    </citation>
    <scope>IDENTIFICATION</scope>
</reference>
<dbReference type="GeneTree" id="ENSGT00390000001143"/>
<reference evidence="1" key="1">
    <citation type="submission" date="2025-08" db="UniProtKB">
        <authorList>
            <consortium name="Ensembl"/>
        </authorList>
    </citation>
    <scope>IDENTIFICATION</scope>
</reference>
<dbReference type="Ensembl" id="ENSSLDT00000013085.1">
    <property type="protein sequence ID" value="ENSSLDP00000012627.1"/>
    <property type="gene ID" value="ENSSLDG00000010039.1"/>
</dbReference>
<accession>A0A3B4X9Q1</accession>
<name>A0A3B4X9Q1_SERLL</name>
<dbReference type="PANTHER" id="PTHR41161:SF1">
    <property type="entry name" value="PROTEIN NCBP2AS2"/>
    <property type="match status" value="1"/>
</dbReference>
<sequence>MVLRYLVSVLLNKTQVVEKLSESLPVRSAARLTAQAVLRAQQAGRDATGRALRSRTLRQIRQEAAEAPSGGVGELSGKARRIRDSLLEDVREGKRVGSKLPSGQPGLPRLCGFLPVLPSSHNR</sequence>
<dbReference type="AlphaFoldDB" id="A0A3B4X9Q1"/>